<dbReference type="RefSeq" id="WP_049683240.1">
    <property type="nucleotide sequence ID" value="NZ_LFZW01000001.1"/>
</dbReference>
<dbReference type="Gene3D" id="3.40.50.2000">
    <property type="entry name" value="Glycogen Phosphorylase B"/>
    <property type="match status" value="2"/>
</dbReference>
<dbReference type="GO" id="GO:0016757">
    <property type="term" value="F:glycosyltransferase activity"/>
    <property type="evidence" value="ECO:0007669"/>
    <property type="project" value="InterPro"/>
</dbReference>
<accession>A0A0K9GZ35</accession>
<gene>
    <name evidence="2" type="ORF">AC625_22095</name>
</gene>
<dbReference type="AlphaFoldDB" id="A0A0K9GZ35"/>
<dbReference type="Proteomes" id="UP000037146">
    <property type="component" value="Unassembled WGS sequence"/>
</dbReference>
<dbReference type="PATRIC" id="fig|1679170.3.peg.4982"/>
<dbReference type="SUPFAM" id="SSF53756">
    <property type="entry name" value="UDP-Glycosyltransferase/glycogen phosphorylase"/>
    <property type="match status" value="1"/>
</dbReference>
<dbReference type="PANTHER" id="PTHR12526">
    <property type="entry name" value="GLYCOSYLTRANSFERASE"/>
    <property type="match status" value="1"/>
</dbReference>
<evidence type="ECO:0000313" key="3">
    <source>
        <dbReference type="Proteomes" id="UP000037146"/>
    </source>
</evidence>
<evidence type="ECO:0000313" key="2">
    <source>
        <dbReference type="EMBL" id="KMY51886.1"/>
    </source>
</evidence>
<keyword evidence="3" id="KW-1185">Reference proteome</keyword>
<dbReference type="CDD" id="cd03811">
    <property type="entry name" value="GT4_GT28_WabH-like"/>
    <property type="match status" value="1"/>
</dbReference>
<evidence type="ECO:0000259" key="1">
    <source>
        <dbReference type="Pfam" id="PF00534"/>
    </source>
</evidence>
<reference evidence="3" key="1">
    <citation type="submission" date="2015-07" db="EMBL/GenBank/DDBJ databases">
        <title>Genome sequencing project for genomic taxonomy and phylogenomics of Bacillus-like bacteria.</title>
        <authorList>
            <person name="Liu B."/>
            <person name="Wang J."/>
            <person name="Zhu Y."/>
            <person name="Liu G."/>
            <person name="Chen Q."/>
            <person name="Chen Z."/>
            <person name="Lan J."/>
            <person name="Che J."/>
            <person name="Ge C."/>
            <person name="Shi H."/>
            <person name="Pan Z."/>
            <person name="Liu X."/>
        </authorList>
    </citation>
    <scope>NUCLEOTIDE SEQUENCE [LARGE SCALE GENOMIC DNA]</scope>
    <source>
        <strain evidence="3">FJAT-27997</strain>
    </source>
</reference>
<name>A0A0K9GZ35_9BACI</name>
<dbReference type="InterPro" id="IPR001296">
    <property type="entry name" value="Glyco_trans_1"/>
</dbReference>
<dbReference type="EMBL" id="LFZW01000001">
    <property type="protein sequence ID" value="KMY51886.1"/>
    <property type="molecule type" value="Genomic_DNA"/>
</dbReference>
<sequence>MKKNILFVMNHLVCGGAEKSLISLLETMDYSKYHVDLFLFRHEGMFMNKLPKEVTLLPEPDNYKYFDMPIKTASKELLKKGEIKTAFNRGVLGYLAKTENNGAVMEQKFWRYLSKSIDRVEKNYDVAIGFQEKNPIYFCVDHVKADVKIGWIHTDYKKLGINPEREQRYFTKLDYVATVSEELVSSLKEQFPEYKDKFKCIYNIVSSSVIDKMSLEKVELKEADDNSTSLISVGRLAKEKGLDITLEAFDILVKKGYDIKWYLIGEGNVKADLERGIKMRQLEERIVFLGMKENPYSYIRKADIFIQASRYEGKSISINEAKILAKPILITNFETAKSHIKNNFNGIIADMDAVSVANNLERLIRNRDLTEKFIINLKTEEFGTENEIEKLYELMEHKKDYQEN</sequence>
<protein>
    <submittedName>
        <fullName evidence="2">Glycosyl transferase family 1</fullName>
    </submittedName>
</protein>
<feature type="domain" description="Glycosyl transferase family 1" evidence="1">
    <location>
        <begin position="223"/>
        <end position="376"/>
    </location>
</feature>
<proteinExistence type="predicted"/>
<comment type="caution">
    <text evidence="2">The sequence shown here is derived from an EMBL/GenBank/DDBJ whole genome shotgun (WGS) entry which is preliminary data.</text>
</comment>
<dbReference type="PANTHER" id="PTHR12526:SF630">
    <property type="entry name" value="GLYCOSYLTRANSFERASE"/>
    <property type="match status" value="1"/>
</dbReference>
<dbReference type="STRING" id="1679170.AC625_22095"/>
<organism evidence="2 3">
    <name type="scientific">Peribacillus loiseleuriae</name>
    <dbReference type="NCBI Taxonomy" id="1679170"/>
    <lineage>
        <taxon>Bacteria</taxon>
        <taxon>Bacillati</taxon>
        <taxon>Bacillota</taxon>
        <taxon>Bacilli</taxon>
        <taxon>Bacillales</taxon>
        <taxon>Bacillaceae</taxon>
        <taxon>Peribacillus</taxon>
    </lineage>
</organism>
<dbReference type="Pfam" id="PF00534">
    <property type="entry name" value="Glycos_transf_1"/>
    <property type="match status" value="1"/>
</dbReference>
<dbReference type="OrthoDB" id="9813638at2"/>
<keyword evidence="2" id="KW-0808">Transferase</keyword>